<evidence type="ECO:0008006" key="5">
    <source>
        <dbReference type="Google" id="ProtNLM"/>
    </source>
</evidence>
<dbReference type="InterPro" id="IPR012337">
    <property type="entry name" value="RNaseH-like_sf"/>
</dbReference>
<dbReference type="Pfam" id="PF01927">
    <property type="entry name" value="Mut7-C"/>
    <property type="match status" value="2"/>
</dbReference>
<dbReference type="GO" id="GO:0003676">
    <property type="term" value="F:nucleic acid binding"/>
    <property type="evidence" value="ECO:0007669"/>
    <property type="project" value="InterPro"/>
</dbReference>
<dbReference type="EMBL" id="CAJNOT010000057">
    <property type="protein sequence ID" value="CAF0809091.1"/>
    <property type="molecule type" value="Genomic_DNA"/>
</dbReference>
<dbReference type="PANTHER" id="PTHR47765">
    <property type="entry name" value="3'-5' EXONUCLEASE DOMAIN-CONTAINING PROTEIN"/>
    <property type="match status" value="1"/>
</dbReference>
<dbReference type="InterPro" id="IPR002782">
    <property type="entry name" value="Mut7-C_RNAse_dom"/>
</dbReference>
<feature type="domain" description="Mut7-C RNAse" evidence="2">
    <location>
        <begin position="625"/>
        <end position="726"/>
    </location>
</feature>
<organism evidence="3 4">
    <name type="scientific">Rotaria sordida</name>
    <dbReference type="NCBI Taxonomy" id="392033"/>
    <lineage>
        <taxon>Eukaryota</taxon>
        <taxon>Metazoa</taxon>
        <taxon>Spiralia</taxon>
        <taxon>Gnathifera</taxon>
        <taxon>Rotifera</taxon>
        <taxon>Eurotatoria</taxon>
        <taxon>Bdelloidea</taxon>
        <taxon>Philodinida</taxon>
        <taxon>Philodinidae</taxon>
        <taxon>Rotaria</taxon>
    </lineage>
</organism>
<name>A0A813T8L5_9BILA</name>
<feature type="domain" description="3'-5' exonuclease" evidence="1">
    <location>
        <begin position="368"/>
        <end position="562"/>
    </location>
</feature>
<dbReference type="GO" id="GO:0006139">
    <property type="term" value="P:nucleobase-containing compound metabolic process"/>
    <property type="evidence" value="ECO:0007669"/>
    <property type="project" value="InterPro"/>
</dbReference>
<comment type="caution">
    <text evidence="3">The sequence shown here is derived from an EMBL/GenBank/DDBJ whole genome shotgun (WGS) entry which is preliminary data.</text>
</comment>
<evidence type="ECO:0000259" key="1">
    <source>
        <dbReference type="Pfam" id="PF01612"/>
    </source>
</evidence>
<protein>
    <recommendedName>
        <fullName evidence="5">3'-5' exonuclease domain-containing protein</fullName>
    </recommendedName>
</protein>
<gene>
    <name evidence="3" type="ORF">ZHD862_LOCUS2818</name>
</gene>
<dbReference type="PANTHER" id="PTHR47765:SF2">
    <property type="entry name" value="EXONUCLEASE MUT-7 HOMOLOG"/>
    <property type="match status" value="1"/>
</dbReference>
<dbReference type="AlphaFoldDB" id="A0A813T8L5"/>
<dbReference type="InterPro" id="IPR002562">
    <property type="entry name" value="3'-5'_exonuclease_dom"/>
</dbReference>
<reference evidence="3" key="1">
    <citation type="submission" date="2021-02" db="EMBL/GenBank/DDBJ databases">
        <authorList>
            <person name="Nowell W R."/>
        </authorList>
    </citation>
    <scope>NUCLEOTIDE SEQUENCE</scope>
</reference>
<evidence type="ECO:0000259" key="2">
    <source>
        <dbReference type="Pfam" id="PF01927"/>
    </source>
</evidence>
<dbReference type="SUPFAM" id="SSF53098">
    <property type="entry name" value="Ribonuclease H-like"/>
    <property type="match status" value="1"/>
</dbReference>
<sequence length="848" mass="98967">MSSFLTSLSEKYQLYNEDETINVIFNYFNQSSKPYDDLLENLLQLINSNNNNNNADTNLINFLVHSFLQWKNQFNKSLSTSIIDENILNNFISESLPIVCIEDFIEIFQIEKSYLINLLKSLLIYPTNSHIYKRTLNIIVKLNYQLEFQPNEILLPLILNSKDHLIDIYLDNHLQYEEYLINLLNHLYENGGKKIQDILNNEYNMKNITFNKKTLSKLAVRYWNLYGNEQNERYPNLATLQNKRTLGYLINVKYNNINDDKTMSDECWNELVGDIVQGNDDLSEYFIEILADRDDIAAVKYWMAQLDRPYYTLPAWVQKYIHIKQNSESKATPCQQIRKENSTIDYYNVPLENNEIIFIDSMPAYERLLDRLFKNNKEEILIGFDCEWKPLFNHTSTSKQRISVMQIALPNEIFLLDLLHFFHTCDSESIQQRLANRLFDNDYVTLLCYGFKTDAAMLVASYPIFDRALLSGKTLLDLSLVQNELLTANRGIFPYATINNNNVSSKDKGLSEFVRLCFGKPLNKSEQCSNWERRPLRNAQILYAATDAYCLVEIYKFLLNNLQSSDYLKAFRGRKPKKLDSTIARQIDENFQDTPNNNNNNINQSQTLDDVSQISNEIKRPSQIKFVVDNMLYGLGKELRVAGCDAVILGNDDPHTDAIRYARAENRIILSRGAPYNLLRSHTVEGRCWQPPLNIPAKQQCAAVLKHFNVKILPEDIFSRCTLCNGGDFAIVDGRDMRILWCNMNNYLIKDLEPDLINYKSEMIDIDRMTLYNENVPLDLTGLTLKNYRSYKEFYICRKCGKVYWQGTHWRRRLNRNTLLTENESIQDDNDDDNSDDGIIFYDAENTI</sequence>
<dbReference type="GO" id="GO:0008408">
    <property type="term" value="F:3'-5' exonuclease activity"/>
    <property type="evidence" value="ECO:0007669"/>
    <property type="project" value="InterPro"/>
</dbReference>
<evidence type="ECO:0000313" key="3">
    <source>
        <dbReference type="EMBL" id="CAF0809091.1"/>
    </source>
</evidence>
<evidence type="ECO:0000313" key="4">
    <source>
        <dbReference type="Proteomes" id="UP000663864"/>
    </source>
</evidence>
<accession>A0A813T8L5</accession>
<proteinExistence type="predicted"/>
<dbReference type="InterPro" id="IPR052408">
    <property type="entry name" value="Exonuclease_MUT-7-like"/>
</dbReference>
<dbReference type="Pfam" id="PF01612">
    <property type="entry name" value="DNA_pol_A_exo1"/>
    <property type="match status" value="1"/>
</dbReference>
<dbReference type="Gene3D" id="3.30.420.10">
    <property type="entry name" value="Ribonuclease H-like superfamily/Ribonuclease H"/>
    <property type="match status" value="1"/>
</dbReference>
<dbReference type="InterPro" id="IPR036397">
    <property type="entry name" value="RNaseH_sf"/>
</dbReference>
<dbReference type="Proteomes" id="UP000663864">
    <property type="component" value="Unassembled WGS sequence"/>
</dbReference>
<feature type="domain" description="Mut7-C RNAse" evidence="2">
    <location>
        <begin position="785"/>
        <end position="812"/>
    </location>
</feature>